<dbReference type="InterPro" id="IPR029064">
    <property type="entry name" value="Ribosomal_eL30-like_sf"/>
</dbReference>
<dbReference type="OrthoDB" id="2353623at2"/>
<keyword evidence="2" id="KW-0687">Ribonucleoprotein</keyword>
<comment type="caution">
    <text evidence="2">The sequence shown here is derived from an EMBL/GenBank/DDBJ whole genome shotgun (WGS) entry which is preliminary data.</text>
</comment>
<sequence length="79" mass="8613">MLEILKNSNKTVGLKQSIKAVEALKAKQVFIAEDADERVVARIKELCIKNNIPIVYVDTMKQLGKACNIDVGAAVACLL</sequence>
<evidence type="ECO:0000259" key="1">
    <source>
        <dbReference type="Pfam" id="PF01248"/>
    </source>
</evidence>
<feature type="domain" description="Ribosomal protein eL8/eL30/eS12/Gadd45" evidence="1">
    <location>
        <begin position="9"/>
        <end position="75"/>
    </location>
</feature>
<accession>A0A4V1K292</accession>
<proteinExistence type="predicted"/>
<reference evidence="3" key="1">
    <citation type="submission" date="2018-11" db="EMBL/GenBank/DDBJ databases">
        <title>Genome sequencing of a novel mesophilic and cellulolytic organism within the genus Hungateiclostridium.</title>
        <authorList>
            <person name="Rettenmaier R."/>
            <person name="Liebl W."/>
            <person name="Zverlov V."/>
        </authorList>
    </citation>
    <scope>NUCLEOTIDE SEQUENCE [LARGE SCALE GENOMIC DNA]</scope>
    <source>
        <strain evidence="3">N2K1</strain>
    </source>
</reference>
<evidence type="ECO:0000313" key="2">
    <source>
        <dbReference type="EMBL" id="RXE59479.1"/>
    </source>
</evidence>
<gene>
    <name evidence="2" type="ORF">EFD62_07455</name>
</gene>
<evidence type="ECO:0000313" key="3">
    <source>
        <dbReference type="Proteomes" id="UP000289166"/>
    </source>
</evidence>
<name>A0A4V1K292_9FIRM</name>
<dbReference type="GO" id="GO:0005840">
    <property type="term" value="C:ribosome"/>
    <property type="evidence" value="ECO:0007669"/>
    <property type="project" value="UniProtKB-KW"/>
</dbReference>
<dbReference type="EMBL" id="RLII01000006">
    <property type="protein sequence ID" value="RXE59479.1"/>
    <property type="molecule type" value="Genomic_DNA"/>
</dbReference>
<organism evidence="2 3">
    <name type="scientific">Acetivibrio mesophilus</name>
    <dbReference type="NCBI Taxonomy" id="2487273"/>
    <lineage>
        <taxon>Bacteria</taxon>
        <taxon>Bacillati</taxon>
        <taxon>Bacillota</taxon>
        <taxon>Clostridia</taxon>
        <taxon>Eubacteriales</taxon>
        <taxon>Oscillospiraceae</taxon>
        <taxon>Acetivibrio</taxon>
    </lineage>
</organism>
<dbReference type="Gene3D" id="3.30.1330.30">
    <property type="match status" value="1"/>
</dbReference>
<dbReference type="RefSeq" id="WP_069195753.1">
    <property type="nucleotide sequence ID" value="NZ_RLII01000006.1"/>
</dbReference>
<keyword evidence="2" id="KW-0689">Ribosomal protein</keyword>
<dbReference type="Pfam" id="PF01248">
    <property type="entry name" value="Ribosomal_L7Ae"/>
    <property type="match status" value="1"/>
</dbReference>
<dbReference type="SUPFAM" id="SSF55315">
    <property type="entry name" value="L30e-like"/>
    <property type="match status" value="1"/>
</dbReference>
<dbReference type="AlphaFoldDB" id="A0A4V1K292"/>
<protein>
    <submittedName>
        <fullName evidence="2">50S ribosomal protein L7ae-like protein</fullName>
    </submittedName>
</protein>
<dbReference type="Proteomes" id="UP000289166">
    <property type="component" value="Unassembled WGS sequence"/>
</dbReference>
<keyword evidence="3" id="KW-1185">Reference proteome</keyword>
<dbReference type="InterPro" id="IPR004038">
    <property type="entry name" value="Ribosomal_eL8/eL30/eS12/Gad45"/>
</dbReference>